<accession>W2PBE8</accession>
<reference evidence="2" key="1">
    <citation type="submission" date="2011-12" db="EMBL/GenBank/DDBJ databases">
        <authorList>
            <consortium name="The Broad Institute Genome Sequencing Platform"/>
            <person name="Russ C."/>
            <person name="Tyler B."/>
            <person name="Panabieres F."/>
            <person name="Shan W."/>
            <person name="Tripathy S."/>
            <person name="Grunwald N."/>
            <person name="Machado M."/>
            <person name="Young S.K."/>
            <person name="Zeng Q."/>
            <person name="Gargeya S."/>
            <person name="Fitzgerald M."/>
            <person name="Haas B."/>
            <person name="Abouelleil A."/>
            <person name="Alvarado L."/>
            <person name="Arachchi H.M."/>
            <person name="Berlin A."/>
            <person name="Chapman S.B."/>
            <person name="Gearin G."/>
            <person name="Goldberg J."/>
            <person name="Griggs A."/>
            <person name="Gujja S."/>
            <person name="Hansen M."/>
            <person name="Heiman D."/>
            <person name="Howarth C."/>
            <person name="Larimer J."/>
            <person name="Lui A."/>
            <person name="MacDonald P.J.P."/>
            <person name="McCowen C."/>
            <person name="Montmayeur A."/>
            <person name="Murphy C."/>
            <person name="Neiman D."/>
            <person name="Pearson M."/>
            <person name="Priest M."/>
            <person name="Roberts A."/>
            <person name="Saif S."/>
            <person name="Shea T."/>
            <person name="Sisk P."/>
            <person name="Stolte C."/>
            <person name="Sykes S."/>
            <person name="Wortman J."/>
            <person name="Nusbaum C."/>
            <person name="Birren B."/>
        </authorList>
    </citation>
    <scope>NUCLEOTIDE SEQUENCE [LARGE SCALE GENOMIC DNA]</scope>
    <source>
        <strain evidence="2">INRA-310</strain>
    </source>
</reference>
<reference evidence="1 2" key="2">
    <citation type="submission" date="2013-11" db="EMBL/GenBank/DDBJ databases">
        <title>The Genome Sequence of Phytophthora parasitica INRA-310.</title>
        <authorList>
            <consortium name="The Broad Institute Genomics Platform"/>
            <person name="Russ C."/>
            <person name="Tyler B."/>
            <person name="Panabieres F."/>
            <person name="Shan W."/>
            <person name="Tripathy S."/>
            <person name="Grunwald N."/>
            <person name="Machado M."/>
            <person name="Johnson C.S."/>
            <person name="Arredondo F."/>
            <person name="Hong C."/>
            <person name="Coffey M."/>
            <person name="Young S.K."/>
            <person name="Zeng Q."/>
            <person name="Gargeya S."/>
            <person name="Fitzgerald M."/>
            <person name="Abouelleil A."/>
            <person name="Alvarado L."/>
            <person name="Chapman S.B."/>
            <person name="Gainer-Dewar J."/>
            <person name="Goldberg J."/>
            <person name="Griggs A."/>
            <person name="Gujja S."/>
            <person name="Hansen M."/>
            <person name="Howarth C."/>
            <person name="Imamovic A."/>
            <person name="Ireland A."/>
            <person name="Larimer J."/>
            <person name="McCowan C."/>
            <person name="Murphy C."/>
            <person name="Pearson M."/>
            <person name="Poon T.W."/>
            <person name="Priest M."/>
            <person name="Roberts A."/>
            <person name="Saif S."/>
            <person name="Shea T."/>
            <person name="Sykes S."/>
            <person name="Wortman J."/>
            <person name="Nusbaum C."/>
            <person name="Birren B."/>
        </authorList>
    </citation>
    <scope>NUCLEOTIDE SEQUENCE [LARGE SCALE GENOMIC DNA]</scope>
    <source>
        <strain evidence="1 2">INRA-310</strain>
    </source>
</reference>
<evidence type="ECO:0000313" key="2">
    <source>
        <dbReference type="Proteomes" id="UP000018817"/>
    </source>
</evidence>
<dbReference type="EMBL" id="KI669737">
    <property type="protein sequence ID" value="ETM98161.1"/>
    <property type="molecule type" value="Genomic_DNA"/>
</dbReference>
<protein>
    <submittedName>
        <fullName evidence="1">Uncharacterized protein</fullName>
    </submittedName>
</protein>
<dbReference type="VEuPathDB" id="FungiDB:PPTG_19773"/>
<dbReference type="RefSeq" id="XP_008916546.1">
    <property type="nucleotide sequence ID" value="XM_008918298.1"/>
</dbReference>
<evidence type="ECO:0000313" key="1">
    <source>
        <dbReference type="EMBL" id="ETM98161.1"/>
    </source>
</evidence>
<dbReference type="GeneID" id="20188486"/>
<organism evidence="1 2">
    <name type="scientific">Phytophthora nicotianae (strain INRA-310)</name>
    <name type="common">Phytophthora parasitica</name>
    <dbReference type="NCBI Taxonomy" id="761204"/>
    <lineage>
        <taxon>Eukaryota</taxon>
        <taxon>Sar</taxon>
        <taxon>Stramenopiles</taxon>
        <taxon>Oomycota</taxon>
        <taxon>Peronosporomycetes</taxon>
        <taxon>Peronosporales</taxon>
        <taxon>Peronosporaceae</taxon>
        <taxon>Phytophthora</taxon>
    </lineage>
</organism>
<sequence>MESATSAPVVPVSWPSTKRPVPSLRLRTPLHTARRRPPASLVARASCAALWVCAPPRFPALWSPAAATTL</sequence>
<dbReference type="Proteomes" id="UP000018817">
    <property type="component" value="Unassembled WGS sequence"/>
</dbReference>
<name>W2PBE8_PHYN3</name>
<proteinExistence type="predicted"/>
<gene>
    <name evidence="1" type="ORF">PPTG_19773</name>
</gene>
<dbReference type="AlphaFoldDB" id="W2PBE8"/>